<organism evidence="1">
    <name type="scientific">Bacillus cereus</name>
    <dbReference type="NCBI Taxonomy" id="1396"/>
    <lineage>
        <taxon>Bacteria</taxon>
        <taxon>Bacillati</taxon>
        <taxon>Bacillota</taxon>
        <taxon>Bacilli</taxon>
        <taxon>Bacillales</taxon>
        <taxon>Bacillaceae</taxon>
        <taxon>Bacillus</taxon>
        <taxon>Bacillus cereus group</taxon>
    </lineage>
</organism>
<evidence type="ECO:0000313" key="1">
    <source>
        <dbReference type="EMBL" id="QEF16458.1"/>
    </source>
</evidence>
<sequence>MRAKEILTKLGTLEQKRDEVSSALIETSYREAKLVLEDSLKKYQKKVDAFLNTEFEPLSSTAFLMVSHKHLNLNTGDQVQLNVEALTSDGITKNVTAELRPAMLFKDIDNLYNNKGLITAVDISNYKFEERIVEIVKTTNGFGVGDDRETQGLQVIATNKRNEYRIVNLKGDYLGITFQTDGKEEVGDNWLIYVYWASTGTTYSVKDKYIAKVSPEGIVTGLSGGTTDIVITNGVHEVFVPITVVGNEAPEPPAITSVDNMESGVEVRFDYSTSPDSESYNIFVNDVLVLTGVEHSPAKLDHNIFNDKVSVIEMTAINLEGKESEKSNAFQYKPLDELSTT</sequence>
<protein>
    <submittedName>
        <fullName evidence="1">Uncharacterized protein</fullName>
    </submittedName>
</protein>
<accession>A0A5B9HLT8</accession>
<dbReference type="EMBL" id="CP042874">
    <property type="protein sequence ID" value="QEF16458.1"/>
    <property type="molecule type" value="Genomic_DNA"/>
</dbReference>
<gene>
    <name evidence="1" type="ORF">FRY47_08770</name>
</gene>
<dbReference type="AlphaFoldDB" id="A0A5B9HLT8"/>
<reference evidence="1" key="1">
    <citation type="submission" date="2019-08" db="EMBL/GenBank/DDBJ databases">
        <title>Antibiosis Participates in the Biocontrol of Bucillus cereus 0-9 Against Rice Sheath Blight.</title>
        <authorList>
            <person name="Wang G."/>
            <person name="Liu F."/>
        </authorList>
    </citation>
    <scope>NUCLEOTIDE SEQUENCE</scope>
    <source>
        <strain evidence="1">09</strain>
    </source>
</reference>
<name>A0A5B9HLT8_BACCE</name>
<dbReference type="RefSeq" id="WP_001201725.1">
    <property type="nucleotide sequence ID" value="NZ_CP089229.1"/>
</dbReference>
<proteinExistence type="predicted"/>